<feature type="transmembrane region" description="Helical" evidence="7">
    <location>
        <begin position="259"/>
        <end position="280"/>
    </location>
</feature>
<dbReference type="GO" id="GO:0016020">
    <property type="term" value="C:membrane"/>
    <property type="evidence" value="ECO:0007669"/>
    <property type="project" value="UniProtKB-SubCell"/>
</dbReference>
<proteinExistence type="inferred from homology"/>
<evidence type="ECO:0000313" key="9">
    <source>
        <dbReference type="Proteomes" id="UP000646053"/>
    </source>
</evidence>
<feature type="transmembrane region" description="Helical" evidence="7">
    <location>
        <begin position="300"/>
        <end position="325"/>
    </location>
</feature>
<dbReference type="RefSeq" id="WP_162424351.1">
    <property type="nucleotide sequence ID" value="NZ_WVIE01000020.1"/>
</dbReference>
<evidence type="ECO:0000256" key="6">
    <source>
        <dbReference type="SAM" id="MobiDB-lite"/>
    </source>
</evidence>
<keyword evidence="9" id="KW-1185">Reference proteome</keyword>
<dbReference type="EMBL" id="WVIE01000020">
    <property type="protein sequence ID" value="NDJ18825.1"/>
    <property type="molecule type" value="Genomic_DNA"/>
</dbReference>
<evidence type="ECO:0000256" key="5">
    <source>
        <dbReference type="ARBA" id="ARBA00023136"/>
    </source>
</evidence>
<feature type="transmembrane region" description="Helical" evidence="7">
    <location>
        <begin position="26"/>
        <end position="43"/>
    </location>
</feature>
<feature type="transmembrane region" description="Helical" evidence="7">
    <location>
        <begin position="225"/>
        <end position="247"/>
    </location>
</feature>
<dbReference type="AlphaFoldDB" id="A0A8J7ZBB4"/>
<reference evidence="8" key="1">
    <citation type="submission" date="2019-12" db="EMBL/GenBank/DDBJ databases">
        <title>High-Quality draft genome sequences of three cyanobacteria isolated from the limestone walls of the Old Cathedral of Coimbra.</title>
        <authorList>
            <person name="Tiago I."/>
            <person name="Soares F."/>
            <person name="Portugal A."/>
        </authorList>
    </citation>
    <scope>NUCLEOTIDE SEQUENCE</scope>
    <source>
        <strain evidence="8">A</strain>
    </source>
</reference>
<feature type="transmembrane region" description="Helical" evidence="7">
    <location>
        <begin position="186"/>
        <end position="219"/>
    </location>
</feature>
<dbReference type="InterPro" id="IPR002549">
    <property type="entry name" value="AI-2E-like"/>
</dbReference>
<evidence type="ECO:0000313" key="8">
    <source>
        <dbReference type="EMBL" id="NDJ18825.1"/>
    </source>
</evidence>
<dbReference type="GO" id="GO:0055085">
    <property type="term" value="P:transmembrane transport"/>
    <property type="evidence" value="ECO:0007669"/>
    <property type="project" value="TreeGrafter"/>
</dbReference>
<accession>A0A8J7ZBB4</accession>
<dbReference type="Proteomes" id="UP000646053">
    <property type="component" value="Unassembled WGS sequence"/>
</dbReference>
<feature type="region of interest" description="Disordered" evidence="6">
    <location>
        <begin position="344"/>
        <end position="383"/>
    </location>
</feature>
<protein>
    <submittedName>
        <fullName evidence="8">AI-2E family transporter</fullName>
    </submittedName>
</protein>
<feature type="transmembrane region" description="Helical" evidence="7">
    <location>
        <begin position="55"/>
        <end position="80"/>
    </location>
</feature>
<keyword evidence="3 7" id="KW-0812">Transmembrane</keyword>
<evidence type="ECO:0000256" key="4">
    <source>
        <dbReference type="ARBA" id="ARBA00022989"/>
    </source>
</evidence>
<gene>
    <name evidence="8" type="ORF">GS601_16260</name>
</gene>
<comment type="caution">
    <text evidence="8">The sequence shown here is derived from an EMBL/GenBank/DDBJ whole genome shotgun (WGS) entry which is preliminary data.</text>
</comment>
<keyword evidence="5 7" id="KW-0472">Membrane</keyword>
<evidence type="ECO:0000256" key="2">
    <source>
        <dbReference type="ARBA" id="ARBA00009773"/>
    </source>
</evidence>
<evidence type="ECO:0000256" key="3">
    <source>
        <dbReference type="ARBA" id="ARBA00022692"/>
    </source>
</evidence>
<dbReference type="Pfam" id="PF01594">
    <property type="entry name" value="AI-2E_transport"/>
    <property type="match status" value="1"/>
</dbReference>
<dbReference type="PANTHER" id="PTHR21716">
    <property type="entry name" value="TRANSMEMBRANE PROTEIN"/>
    <property type="match status" value="1"/>
</dbReference>
<evidence type="ECO:0000256" key="1">
    <source>
        <dbReference type="ARBA" id="ARBA00004141"/>
    </source>
</evidence>
<comment type="similarity">
    <text evidence="2">Belongs to the autoinducer-2 exporter (AI-2E) (TC 2.A.86) family.</text>
</comment>
<feature type="transmembrane region" description="Helical" evidence="7">
    <location>
        <begin position="5"/>
        <end position="20"/>
    </location>
</feature>
<evidence type="ECO:0000256" key="7">
    <source>
        <dbReference type="SAM" id="Phobius"/>
    </source>
</evidence>
<organism evidence="8 9">
    <name type="scientific">Myxacorys almedinensis A</name>
    <dbReference type="NCBI Taxonomy" id="2690445"/>
    <lineage>
        <taxon>Bacteria</taxon>
        <taxon>Bacillati</taxon>
        <taxon>Cyanobacteriota</taxon>
        <taxon>Cyanophyceae</taxon>
        <taxon>Leptolyngbyales</taxon>
        <taxon>Leptolyngbyaceae</taxon>
        <taxon>Myxacorys</taxon>
        <taxon>Myxacorys almedinensis</taxon>
    </lineage>
</organism>
<feature type="transmembrane region" description="Helical" evidence="7">
    <location>
        <begin position="136"/>
        <end position="162"/>
    </location>
</feature>
<dbReference type="PANTHER" id="PTHR21716:SF62">
    <property type="entry name" value="TRANSPORT PROTEIN YDBI-RELATED"/>
    <property type="match status" value="1"/>
</dbReference>
<name>A0A8J7ZBB4_9CYAN</name>
<keyword evidence="4 7" id="KW-1133">Transmembrane helix</keyword>
<comment type="subcellular location">
    <subcellularLocation>
        <location evidence="1">Membrane</location>
        <topology evidence="1">Multi-pass membrane protein</topology>
    </subcellularLocation>
</comment>
<sequence>MGLGRWVGFLALAIALYILWEIRQLLLLIFAAVVFATALNSLVRRLHQAGMKRGGAVGLAIAVLIILSIAFVGIIVPPFITQFQQLVERVPQGLERVQIWVQDLQNMLPGASQYVPGVDDLIRQVQPFATRLAGNFFAIFSNALTVLLNLLLVLVLMVMLLISPQPYRKGLILLFPSFYRRRADEILALCEVALVNWVGGILINMVVIAVVSGIALLILQVPLVLANSLLAGLLEAIPNVGPVLSVIPPMAIALLDEPWKAGAVLILYVVIQQLEQYLLVPFVMSKQVSILPAVTLISQVVFAVFFGFLGLFLAIPLVIVGQIWIREVLVKDILDPWNQEGHRLTKPPLTPMSESVAQPEPHLEAHSPTEPPLPTLPDADEQV</sequence>